<evidence type="ECO:0000256" key="1">
    <source>
        <dbReference type="ARBA" id="ARBA00010945"/>
    </source>
</evidence>
<dbReference type="InterPro" id="IPR043128">
    <property type="entry name" value="Rev_trsase/Diguanyl_cyclase"/>
</dbReference>
<dbReference type="EMBL" id="CP102734">
    <property type="protein sequence ID" value="UVD81877.1"/>
    <property type="molecule type" value="Genomic_DNA"/>
</dbReference>
<dbReference type="CDD" id="cd03586">
    <property type="entry name" value="PolY_Pol_IV_kappa"/>
    <property type="match status" value="1"/>
</dbReference>
<keyword evidence="4" id="KW-1185">Reference proteome</keyword>
<dbReference type="Gene3D" id="3.40.1170.60">
    <property type="match status" value="1"/>
</dbReference>
<dbReference type="Pfam" id="PF00817">
    <property type="entry name" value="IMS"/>
    <property type="match status" value="1"/>
</dbReference>
<sequence length="399" mass="46229">MPKVIFHIDIDSFFVSAHRIINPQLKNKPVIVAKQKTGIHGIATSVSYEARKLGIKIATPLSLIRKNFKNVYFVTLWYELYSYFSNNFFHHLTKTWTKKIEKMSIDECYLDATDLLIQKNISQQQLAQQIQKDIWDNLNLPVTIGIGKNKFLAKMATNRGKPAGIFHLDEKNFKSVIYPLPIQEFLYIGKSSIPKLNKMGIYTIGDFAKQSLNNKKLQTLFGIRFKKLLDNAHGMGDDLINSKSFEFQQIGKEKTFDNGFTTDHSFIKNEIKKICEQISQKAKSQNTFGQVISINFKINFHESFNKQKKLNEKVNNFKQIFQVASDIFEKYWNNQELRGIGVYLSELEKGTEKFKQVDLFSTETNSKVDSRVLNVVEQVNLKLEKKAVFLLNLNHYKKN</sequence>
<reference evidence="3" key="1">
    <citation type="submission" date="2022-08" db="EMBL/GenBank/DDBJ databases">
        <title>Complete genome of Mycoplasma iguanae type strain 2327.</title>
        <authorList>
            <person name="Spergser J."/>
        </authorList>
    </citation>
    <scope>NUCLEOTIDE SEQUENCE</scope>
    <source>
        <strain evidence="3">2327</strain>
    </source>
</reference>
<dbReference type="PANTHER" id="PTHR11076:SF35">
    <property type="entry name" value="DNA REPAIR PROTEIN HOMOLOG YOBH"/>
    <property type="match status" value="1"/>
</dbReference>
<protein>
    <submittedName>
        <fullName evidence="3">DNA polymerase IV</fullName>
    </submittedName>
</protein>
<dbReference type="SUPFAM" id="SSF56672">
    <property type="entry name" value="DNA/RNA polymerases"/>
    <property type="match status" value="1"/>
</dbReference>
<dbReference type="PANTHER" id="PTHR11076">
    <property type="entry name" value="DNA REPAIR POLYMERASE UMUC / TRANSFERASE FAMILY MEMBER"/>
    <property type="match status" value="1"/>
</dbReference>
<evidence type="ECO:0000259" key="2">
    <source>
        <dbReference type="PROSITE" id="PS50173"/>
    </source>
</evidence>
<dbReference type="Gene3D" id="3.30.70.270">
    <property type="match status" value="1"/>
</dbReference>
<organism evidence="3 4">
    <name type="scientific">Mycoplasma iguanae</name>
    <dbReference type="NCBI Taxonomy" id="292461"/>
    <lineage>
        <taxon>Bacteria</taxon>
        <taxon>Bacillati</taxon>
        <taxon>Mycoplasmatota</taxon>
        <taxon>Mollicutes</taxon>
        <taxon>Mycoplasmataceae</taxon>
        <taxon>Mycoplasma</taxon>
    </lineage>
</organism>
<name>A0ABY5RAU9_9MOLU</name>
<feature type="domain" description="UmuC" evidence="2">
    <location>
        <begin position="5"/>
        <end position="189"/>
    </location>
</feature>
<gene>
    <name evidence="3" type="ORF">NV226_01045</name>
</gene>
<dbReference type="PROSITE" id="PS50173">
    <property type="entry name" value="UMUC"/>
    <property type="match status" value="1"/>
</dbReference>
<dbReference type="Pfam" id="PF11799">
    <property type="entry name" value="IMS_C"/>
    <property type="match status" value="1"/>
</dbReference>
<comment type="similarity">
    <text evidence="1">Belongs to the DNA polymerase type-Y family.</text>
</comment>
<dbReference type="Proteomes" id="UP001059252">
    <property type="component" value="Chromosome"/>
</dbReference>
<dbReference type="InterPro" id="IPR043502">
    <property type="entry name" value="DNA/RNA_pol_sf"/>
</dbReference>
<dbReference type="SUPFAM" id="SSF100879">
    <property type="entry name" value="Lesion bypass DNA polymerase (Y-family), little finger domain"/>
    <property type="match status" value="1"/>
</dbReference>
<proteinExistence type="inferred from homology"/>
<dbReference type="Gene3D" id="3.30.1490.100">
    <property type="entry name" value="DNA polymerase, Y-family, little finger domain"/>
    <property type="match status" value="1"/>
</dbReference>
<dbReference type="InterPro" id="IPR001126">
    <property type="entry name" value="UmuC"/>
</dbReference>
<dbReference type="InterPro" id="IPR036775">
    <property type="entry name" value="DNA_pol_Y-fam_lit_finger_sf"/>
</dbReference>
<dbReference type="RefSeq" id="WP_258211051.1">
    <property type="nucleotide sequence ID" value="NZ_CP102734.1"/>
</dbReference>
<dbReference type="InterPro" id="IPR050116">
    <property type="entry name" value="DNA_polymerase-Y"/>
</dbReference>
<dbReference type="Gene3D" id="1.10.150.20">
    <property type="entry name" value="5' to 3' exonuclease, C-terminal subdomain"/>
    <property type="match status" value="1"/>
</dbReference>
<dbReference type="InterPro" id="IPR022880">
    <property type="entry name" value="DNApol_IV"/>
</dbReference>
<dbReference type="InterPro" id="IPR017961">
    <property type="entry name" value="DNA_pol_Y-fam_little_finger"/>
</dbReference>
<evidence type="ECO:0000313" key="3">
    <source>
        <dbReference type="EMBL" id="UVD81877.1"/>
    </source>
</evidence>
<evidence type="ECO:0000313" key="4">
    <source>
        <dbReference type="Proteomes" id="UP001059252"/>
    </source>
</evidence>
<accession>A0ABY5RAU9</accession>